<feature type="signal peptide" evidence="2">
    <location>
        <begin position="1"/>
        <end position="33"/>
    </location>
</feature>
<reference evidence="4 6" key="1">
    <citation type="submission" date="2018-04" db="EMBL/GenBank/DDBJ databases">
        <title>Complete genome sequences of Streptomyces griseoviridis K61 and characterization of antagonistic properties of biological control agents.</title>
        <authorList>
            <person name="Mariita R.M."/>
            <person name="Sello J.K."/>
        </authorList>
    </citation>
    <scope>NUCLEOTIDE SEQUENCE [LARGE SCALE GENOMIC DNA]</scope>
    <source>
        <strain evidence="4 6">K61</strain>
    </source>
</reference>
<evidence type="ECO:0000313" key="6">
    <source>
        <dbReference type="Proteomes" id="UP000501753"/>
    </source>
</evidence>
<name>A0A3S9ZEL8_STRGD</name>
<feature type="region of interest" description="Disordered" evidence="1">
    <location>
        <begin position="62"/>
        <end position="95"/>
    </location>
</feature>
<evidence type="ECO:0000256" key="1">
    <source>
        <dbReference type="SAM" id="MobiDB-lite"/>
    </source>
</evidence>
<dbReference type="AlphaFoldDB" id="A0A3S9ZEL8"/>
<evidence type="ECO:0000256" key="2">
    <source>
        <dbReference type="SAM" id="SignalP"/>
    </source>
</evidence>
<evidence type="ECO:0000313" key="5">
    <source>
        <dbReference type="Proteomes" id="UP000271291"/>
    </source>
</evidence>
<feature type="compositionally biased region" description="Pro residues" evidence="1">
    <location>
        <begin position="83"/>
        <end position="92"/>
    </location>
</feature>
<feature type="chain" id="PRO_5043411318" evidence="2">
    <location>
        <begin position="34"/>
        <end position="105"/>
    </location>
</feature>
<dbReference type="EMBL" id="CP034687">
    <property type="protein sequence ID" value="AZS86298.1"/>
    <property type="molecule type" value="Genomic_DNA"/>
</dbReference>
<evidence type="ECO:0000313" key="4">
    <source>
        <dbReference type="EMBL" id="QCN86839.1"/>
    </source>
</evidence>
<dbReference type="KEGG" id="sgd:ELQ87_20010"/>
<evidence type="ECO:0000313" key="3">
    <source>
        <dbReference type="EMBL" id="AZS86298.1"/>
    </source>
</evidence>
<keyword evidence="2" id="KW-0732">Signal</keyword>
<dbReference type="Proteomes" id="UP000501753">
    <property type="component" value="Chromosome"/>
</dbReference>
<keyword evidence="6" id="KW-1185">Reference proteome</keyword>
<accession>A0A3S9ZEL8</accession>
<dbReference type="RefSeq" id="WP_127179119.1">
    <property type="nucleotide sequence ID" value="NZ_CP029078.1"/>
</dbReference>
<gene>
    <name evidence="4" type="ORF">DDJ31_19275</name>
    <name evidence="3" type="ORF">ELQ87_20010</name>
</gene>
<sequence length="105" mass="11252">MGVVSIARRLPRRQWLRTFVLLLALLVPTETYTAPALTASAENVEYGVTDAATRPVAHAAQRIAVPPRPAPLPDRTPATAGHRPPPGPPGPARAPRLLRSVVLRC</sequence>
<protein>
    <submittedName>
        <fullName evidence="3">Uncharacterized protein</fullName>
    </submittedName>
</protein>
<dbReference type="EMBL" id="CP029078">
    <property type="protein sequence ID" value="QCN86839.1"/>
    <property type="molecule type" value="Genomic_DNA"/>
</dbReference>
<organism evidence="3 5">
    <name type="scientific">Streptomyces griseoviridis</name>
    <dbReference type="NCBI Taxonomy" id="45398"/>
    <lineage>
        <taxon>Bacteria</taxon>
        <taxon>Bacillati</taxon>
        <taxon>Actinomycetota</taxon>
        <taxon>Actinomycetes</taxon>
        <taxon>Kitasatosporales</taxon>
        <taxon>Streptomycetaceae</taxon>
        <taxon>Streptomyces</taxon>
    </lineage>
</organism>
<reference evidence="3 5" key="2">
    <citation type="submission" date="2018-12" db="EMBL/GenBank/DDBJ databases">
        <title>Streptomyces griseoviridis F1-27 complete genome.</title>
        <authorList>
            <person name="Mariita R.M."/>
            <person name="Sello J.K."/>
        </authorList>
    </citation>
    <scope>NUCLEOTIDE SEQUENCE [LARGE SCALE GENOMIC DNA]</scope>
    <source>
        <strain evidence="3 5">F1-27</strain>
    </source>
</reference>
<proteinExistence type="predicted"/>
<dbReference type="Proteomes" id="UP000271291">
    <property type="component" value="Chromosome"/>
</dbReference>